<dbReference type="Gene3D" id="3.40.50.1820">
    <property type="entry name" value="alpha/beta hydrolase"/>
    <property type="match status" value="1"/>
</dbReference>
<dbReference type="EMBL" id="OC861096">
    <property type="protein sequence ID" value="CAD7629159.1"/>
    <property type="molecule type" value="Genomic_DNA"/>
</dbReference>
<keyword evidence="3" id="KW-1185">Reference proteome</keyword>
<dbReference type="SUPFAM" id="SSF53474">
    <property type="entry name" value="alpha/beta-Hydrolases"/>
    <property type="match status" value="1"/>
</dbReference>
<dbReference type="Proteomes" id="UP000759131">
    <property type="component" value="Unassembled WGS sequence"/>
</dbReference>
<feature type="non-terminal residue" evidence="2">
    <location>
        <position position="1"/>
    </location>
</feature>
<gene>
    <name evidence="2" type="ORF">OSB1V03_LOCUS9576</name>
</gene>
<accession>A0A7R9Q2M8</accession>
<dbReference type="PANTHER" id="PTHR46331">
    <property type="entry name" value="VALACYCLOVIR HYDROLASE"/>
    <property type="match status" value="1"/>
</dbReference>
<dbReference type="InterPro" id="IPR029058">
    <property type="entry name" value="AB_hydrolase_fold"/>
</dbReference>
<protein>
    <recommendedName>
        <fullName evidence="1">AB hydrolase-1 domain-containing protein</fullName>
    </recommendedName>
</protein>
<evidence type="ECO:0000259" key="1">
    <source>
        <dbReference type="Pfam" id="PF12697"/>
    </source>
</evidence>
<dbReference type="Pfam" id="PF12697">
    <property type="entry name" value="Abhydrolase_6"/>
    <property type="match status" value="1"/>
</dbReference>
<sequence>QNRRQLAQQLGQKVAVNGFNIHYERVGTGQHTVLLLPGGSTRTDFGAQLETMNREAFTLIAWDPPGYGYSRPPERDWNDYYRRDAKVAAQFMKALGVAKYSLLGWSDGGSTAFIIAAANPLSVHKLVVFGTNAYVSAEDNRLLLDIQDVNKWHPKARQAYEDVYGPDVFRRLWADIIAAQLRYHDICRSDLAAIKQPTLILHGDRDPLVDPMHPEYLLKHIPSARIHRFPTGGHNIHMTFCDEFNEIVEQFLLQ</sequence>
<dbReference type="OrthoDB" id="19657at2759"/>
<dbReference type="EMBL" id="CAJPIZ010006521">
    <property type="protein sequence ID" value="CAG2109589.1"/>
    <property type="molecule type" value="Genomic_DNA"/>
</dbReference>
<organism evidence="2">
    <name type="scientific">Medioppia subpectinata</name>
    <dbReference type="NCBI Taxonomy" id="1979941"/>
    <lineage>
        <taxon>Eukaryota</taxon>
        <taxon>Metazoa</taxon>
        <taxon>Ecdysozoa</taxon>
        <taxon>Arthropoda</taxon>
        <taxon>Chelicerata</taxon>
        <taxon>Arachnida</taxon>
        <taxon>Acari</taxon>
        <taxon>Acariformes</taxon>
        <taxon>Sarcoptiformes</taxon>
        <taxon>Oribatida</taxon>
        <taxon>Brachypylina</taxon>
        <taxon>Oppioidea</taxon>
        <taxon>Oppiidae</taxon>
        <taxon>Medioppia</taxon>
    </lineage>
</organism>
<name>A0A7R9Q2M8_9ACAR</name>
<proteinExistence type="predicted"/>
<dbReference type="GO" id="GO:0017171">
    <property type="term" value="F:serine hydrolase activity"/>
    <property type="evidence" value="ECO:0007669"/>
    <property type="project" value="TreeGrafter"/>
</dbReference>
<evidence type="ECO:0000313" key="2">
    <source>
        <dbReference type="EMBL" id="CAD7629159.1"/>
    </source>
</evidence>
<evidence type="ECO:0000313" key="3">
    <source>
        <dbReference type="Proteomes" id="UP000759131"/>
    </source>
</evidence>
<dbReference type="AlphaFoldDB" id="A0A7R9Q2M8"/>
<dbReference type="PANTHER" id="PTHR46331:SF2">
    <property type="entry name" value="VALACYCLOVIR HYDROLASE"/>
    <property type="match status" value="1"/>
</dbReference>
<dbReference type="InterPro" id="IPR000073">
    <property type="entry name" value="AB_hydrolase_1"/>
</dbReference>
<feature type="domain" description="AB hydrolase-1" evidence="1">
    <location>
        <begin position="33"/>
        <end position="246"/>
    </location>
</feature>
<reference evidence="2" key="1">
    <citation type="submission" date="2020-11" db="EMBL/GenBank/DDBJ databases">
        <authorList>
            <person name="Tran Van P."/>
        </authorList>
    </citation>
    <scope>NUCLEOTIDE SEQUENCE</scope>
</reference>